<evidence type="ECO:0000313" key="1">
    <source>
        <dbReference type="EMBL" id="KAH3803110.1"/>
    </source>
</evidence>
<protein>
    <submittedName>
        <fullName evidence="1">Uncharacterized protein</fullName>
    </submittedName>
</protein>
<keyword evidence="2" id="KW-1185">Reference proteome</keyword>
<name>A0A9D4FQI2_DREPO</name>
<dbReference type="Proteomes" id="UP000828390">
    <property type="component" value="Unassembled WGS sequence"/>
</dbReference>
<organism evidence="1 2">
    <name type="scientific">Dreissena polymorpha</name>
    <name type="common">Zebra mussel</name>
    <name type="synonym">Mytilus polymorpha</name>
    <dbReference type="NCBI Taxonomy" id="45954"/>
    <lineage>
        <taxon>Eukaryota</taxon>
        <taxon>Metazoa</taxon>
        <taxon>Spiralia</taxon>
        <taxon>Lophotrochozoa</taxon>
        <taxon>Mollusca</taxon>
        <taxon>Bivalvia</taxon>
        <taxon>Autobranchia</taxon>
        <taxon>Heteroconchia</taxon>
        <taxon>Euheterodonta</taxon>
        <taxon>Imparidentia</taxon>
        <taxon>Neoheterodontei</taxon>
        <taxon>Myida</taxon>
        <taxon>Dreissenoidea</taxon>
        <taxon>Dreissenidae</taxon>
        <taxon>Dreissena</taxon>
    </lineage>
</organism>
<proteinExistence type="predicted"/>
<gene>
    <name evidence="1" type="ORF">DPMN_156812</name>
</gene>
<dbReference type="AlphaFoldDB" id="A0A9D4FQI2"/>
<comment type="caution">
    <text evidence="1">The sequence shown here is derived from an EMBL/GenBank/DDBJ whole genome shotgun (WGS) entry which is preliminary data.</text>
</comment>
<evidence type="ECO:0000313" key="2">
    <source>
        <dbReference type="Proteomes" id="UP000828390"/>
    </source>
</evidence>
<accession>A0A9D4FQI2</accession>
<reference evidence="1" key="2">
    <citation type="submission" date="2020-11" db="EMBL/GenBank/DDBJ databases">
        <authorList>
            <person name="McCartney M.A."/>
            <person name="Auch B."/>
            <person name="Kono T."/>
            <person name="Mallez S."/>
            <person name="Becker A."/>
            <person name="Gohl D.M."/>
            <person name="Silverstein K.A.T."/>
            <person name="Koren S."/>
            <person name="Bechman K.B."/>
            <person name="Herman A."/>
            <person name="Abrahante J.E."/>
            <person name="Garbe J."/>
        </authorList>
    </citation>
    <scope>NUCLEOTIDE SEQUENCE</scope>
    <source>
        <strain evidence="1">Duluth1</strain>
        <tissue evidence="1">Whole animal</tissue>
    </source>
</reference>
<reference evidence="1" key="1">
    <citation type="journal article" date="2019" name="bioRxiv">
        <title>The Genome of the Zebra Mussel, Dreissena polymorpha: A Resource for Invasive Species Research.</title>
        <authorList>
            <person name="McCartney M.A."/>
            <person name="Auch B."/>
            <person name="Kono T."/>
            <person name="Mallez S."/>
            <person name="Zhang Y."/>
            <person name="Obille A."/>
            <person name="Becker A."/>
            <person name="Abrahante J.E."/>
            <person name="Garbe J."/>
            <person name="Badalamenti J.P."/>
            <person name="Herman A."/>
            <person name="Mangelson H."/>
            <person name="Liachko I."/>
            <person name="Sullivan S."/>
            <person name="Sone E.D."/>
            <person name="Koren S."/>
            <person name="Silverstein K.A.T."/>
            <person name="Beckman K.B."/>
            <person name="Gohl D.M."/>
        </authorList>
    </citation>
    <scope>NUCLEOTIDE SEQUENCE</scope>
    <source>
        <strain evidence="1">Duluth1</strain>
        <tissue evidence="1">Whole animal</tissue>
    </source>
</reference>
<sequence>MKFEEEHEELHVYSKRKDAINGSNLRIPNMKHHKFVRTKLQICMYMLDSTKDKLCYVKLKDRGASTCIEETSGGIKHNVCLLVK</sequence>
<dbReference type="EMBL" id="JAIWYP010000007">
    <property type="protein sequence ID" value="KAH3803110.1"/>
    <property type="molecule type" value="Genomic_DNA"/>
</dbReference>